<dbReference type="EMBL" id="JACHJS010000001">
    <property type="protein sequence ID" value="MBB4963082.1"/>
    <property type="molecule type" value="Genomic_DNA"/>
</dbReference>
<reference evidence="1 2" key="1">
    <citation type="submission" date="2020-08" db="EMBL/GenBank/DDBJ databases">
        <title>Sequencing the genomes of 1000 actinobacteria strains.</title>
        <authorList>
            <person name="Klenk H.-P."/>
        </authorList>
    </citation>
    <scope>NUCLEOTIDE SEQUENCE [LARGE SCALE GENOMIC DNA]</scope>
    <source>
        <strain evidence="1 2">DSM 45084</strain>
    </source>
</reference>
<name>A0A7W7SY36_9PSEU</name>
<dbReference type="AlphaFoldDB" id="A0A7W7SY36"/>
<gene>
    <name evidence="1" type="ORF">F4559_000441</name>
</gene>
<dbReference type="Proteomes" id="UP000542674">
    <property type="component" value="Unassembled WGS sequence"/>
</dbReference>
<dbReference type="RefSeq" id="WP_184665912.1">
    <property type="nucleotide sequence ID" value="NZ_BAABAI010000004.1"/>
</dbReference>
<sequence>MQKSWKIAGVHADWTLTVDIVPPETDGDEPLGKLTRNPDFNNLVGHFRTIVEMNEALQDLQIT</sequence>
<accession>A0A7W7SY36</accession>
<proteinExistence type="predicted"/>
<comment type="caution">
    <text evidence="1">The sequence shown here is derived from an EMBL/GenBank/DDBJ whole genome shotgun (WGS) entry which is preliminary data.</text>
</comment>
<keyword evidence="2" id="KW-1185">Reference proteome</keyword>
<evidence type="ECO:0000313" key="1">
    <source>
        <dbReference type="EMBL" id="MBB4963082.1"/>
    </source>
</evidence>
<evidence type="ECO:0000313" key="2">
    <source>
        <dbReference type="Proteomes" id="UP000542674"/>
    </source>
</evidence>
<organism evidence="1 2">
    <name type="scientific">Saccharothrix violaceirubra</name>
    <dbReference type="NCBI Taxonomy" id="413306"/>
    <lineage>
        <taxon>Bacteria</taxon>
        <taxon>Bacillati</taxon>
        <taxon>Actinomycetota</taxon>
        <taxon>Actinomycetes</taxon>
        <taxon>Pseudonocardiales</taxon>
        <taxon>Pseudonocardiaceae</taxon>
        <taxon>Saccharothrix</taxon>
    </lineage>
</organism>
<protein>
    <submittedName>
        <fullName evidence="1">Uncharacterized protein</fullName>
    </submittedName>
</protein>